<evidence type="ECO:0000256" key="1">
    <source>
        <dbReference type="ARBA" id="ARBA00004604"/>
    </source>
</evidence>
<keyword evidence="9" id="KW-1185">Reference proteome</keyword>
<dbReference type="PROSITE" id="PS50294">
    <property type="entry name" value="WD_REPEATS_REGION"/>
    <property type="match status" value="8"/>
</dbReference>
<dbReference type="PANTHER" id="PTHR19854">
    <property type="entry name" value="TRANSDUCIN BETA-LIKE 3"/>
    <property type="match status" value="1"/>
</dbReference>
<evidence type="ECO:0000313" key="9">
    <source>
        <dbReference type="Proteomes" id="UP000695562"/>
    </source>
</evidence>
<feature type="repeat" description="WD" evidence="5">
    <location>
        <begin position="424"/>
        <end position="465"/>
    </location>
</feature>
<dbReference type="GO" id="GO:0030686">
    <property type="term" value="C:90S preribosome"/>
    <property type="evidence" value="ECO:0007669"/>
    <property type="project" value="TreeGrafter"/>
</dbReference>
<keyword evidence="3" id="KW-0677">Repeat</keyword>
<feature type="repeat" description="WD" evidence="5">
    <location>
        <begin position="214"/>
        <end position="255"/>
    </location>
</feature>
<sequence length="874" mass="98561">MSQTMNYRVVECEIPSDYEDEEQDQQPQKEVEKKPPQKRLKSLFKPEFELGSLYTGGSVVISSDSKFIAAQSGDTINIIDLELGSVISKIQNDAKITSFALSPNNEELLVGCVNLHMKQYKISDQSLIKVWRGHEGPILSIDYHVSGGLAVTGSSDRTIKVWDIEKGYCTHNFQEPDVVSNVRFHPKKLEIISVCNDLNIRIWDLMTKQCSLVLSNHLSLISGITFSNSGNELISAGRDKVLNVWDMKSTSPKKTIPIYQELNGIITLSNTHYSTLPSNSVAKLEKIKKKLLDTPQWADKVKRDDLTVVIGGEDVIRAWCVETGECIWNDQNIEFKKKDDKTQNDTPLFTFTALINNNEKMIGITSEHNLIIYNLKDLSRVGELIGYNDEVVDIKYINPENIVVATNSNEIKQYDLKTKRAQVLRGHQDLVLSVDVSNDGQFMLSGSRDKSAMLWDLNSKKPIMSLNGHTSSVTCVAMSKKQNNFAITASEDRTIKLWKLAPNESVKSGKVQKASAVLTKIAHEKDINAISIAPNDKIFATASQDSYVKIWSVNNFELLGTIKAHRRGVWGVEFSPVDQCILTCSADGTIKIWSLADFSCIKTFEGHKGSVLKASFISFGMQIVSISAEGLIKLWNIKTNECVNTFEGHDSKIWGLAVNKDQEHFITGGSDSRVIVWKDHTLIEEEREKQEEEKNILYKQNLETALRNRDYLSALRLAFILNQPQQTLSIFKQMYSDTGNDALIRENVVQLGNNEVVKCLQFIRDWNTNSKFVTISQMVLNSIITSRTPEEFSQLSTKDIPRILESLIPYSDRHFQRIDKMLQKTYLIDYTISSINPAANTLLVDELNQPVKIKSNNQKLTSKKRKAGSAQNKK</sequence>
<feature type="repeat" description="WD" evidence="5">
    <location>
        <begin position="466"/>
        <end position="508"/>
    </location>
</feature>
<evidence type="ECO:0000313" key="8">
    <source>
        <dbReference type="EMBL" id="KAF2073848.1"/>
    </source>
</evidence>
<dbReference type="InterPro" id="IPR019775">
    <property type="entry name" value="WD40_repeat_CS"/>
</dbReference>
<feature type="domain" description="U3 small nucleolar RNA-associated protein 13 C-terminal" evidence="7">
    <location>
        <begin position="699"/>
        <end position="834"/>
    </location>
</feature>
<feature type="repeat" description="WD" evidence="5">
    <location>
        <begin position="646"/>
        <end position="678"/>
    </location>
</feature>
<dbReference type="GO" id="GO:0034511">
    <property type="term" value="F:U3 snoRNA binding"/>
    <property type="evidence" value="ECO:0007669"/>
    <property type="project" value="TreeGrafter"/>
</dbReference>
<feature type="repeat" description="WD" evidence="5">
    <location>
        <begin position="562"/>
        <end position="603"/>
    </location>
</feature>
<proteinExistence type="predicted"/>
<gene>
    <name evidence="8" type="ORF">CYY_004844</name>
</gene>
<dbReference type="PANTHER" id="PTHR19854:SF15">
    <property type="entry name" value="TRANSDUCIN BETA-LIKE PROTEIN 3"/>
    <property type="match status" value="1"/>
</dbReference>
<evidence type="ECO:0000259" key="7">
    <source>
        <dbReference type="Pfam" id="PF08625"/>
    </source>
</evidence>
<evidence type="ECO:0000256" key="4">
    <source>
        <dbReference type="ARBA" id="ARBA00023242"/>
    </source>
</evidence>
<dbReference type="PROSITE" id="PS00678">
    <property type="entry name" value="WD_REPEATS_1"/>
    <property type="match status" value="4"/>
</dbReference>
<accession>A0A8J4PSQ7</accession>
<dbReference type="Proteomes" id="UP000695562">
    <property type="component" value="Unassembled WGS sequence"/>
</dbReference>
<dbReference type="GO" id="GO:0032040">
    <property type="term" value="C:small-subunit processome"/>
    <property type="evidence" value="ECO:0007669"/>
    <property type="project" value="InterPro"/>
</dbReference>
<dbReference type="CDD" id="cd00200">
    <property type="entry name" value="WD40"/>
    <property type="match status" value="1"/>
</dbReference>
<dbReference type="PROSITE" id="PS50082">
    <property type="entry name" value="WD_REPEATS_2"/>
    <property type="match status" value="9"/>
</dbReference>
<feature type="repeat" description="WD" evidence="5">
    <location>
        <begin position="131"/>
        <end position="172"/>
    </location>
</feature>
<dbReference type="Pfam" id="PF08625">
    <property type="entry name" value="Utp13"/>
    <property type="match status" value="1"/>
</dbReference>
<comment type="caution">
    <text evidence="8">The sequence shown here is derived from an EMBL/GenBank/DDBJ whole genome shotgun (WGS) entry which is preliminary data.</text>
</comment>
<dbReference type="SMART" id="SM00320">
    <property type="entry name" value="WD40"/>
    <property type="match status" value="11"/>
</dbReference>
<feature type="repeat" description="WD" evidence="5">
    <location>
        <begin position="604"/>
        <end position="645"/>
    </location>
</feature>
<evidence type="ECO:0000256" key="2">
    <source>
        <dbReference type="ARBA" id="ARBA00022574"/>
    </source>
</evidence>
<dbReference type="OrthoDB" id="5414888at2759"/>
<dbReference type="Gene3D" id="2.130.10.10">
    <property type="entry name" value="YVTN repeat-like/Quinoprotein amine dehydrogenase"/>
    <property type="match status" value="3"/>
</dbReference>
<evidence type="ECO:0000256" key="3">
    <source>
        <dbReference type="ARBA" id="ARBA00022737"/>
    </source>
</evidence>
<organism evidence="8 9">
    <name type="scientific">Polysphondylium violaceum</name>
    <dbReference type="NCBI Taxonomy" id="133409"/>
    <lineage>
        <taxon>Eukaryota</taxon>
        <taxon>Amoebozoa</taxon>
        <taxon>Evosea</taxon>
        <taxon>Eumycetozoa</taxon>
        <taxon>Dictyostelia</taxon>
        <taxon>Dictyosteliales</taxon>
        <taxon>Dictyosteliaceae</taxon>
        <taxon>Polysphondylium</taxon>
    </lineage>
</organism>
<dbReference type="Pfam" id="PF00400">
    <property type="entry name" value="WD40"/>
    <property type="match status" value="9"/>
</dbReference>
<feature type="compositionally biased region" description="Acidic residues" evidence="6">
    <location>
        <begin position="14"/>
        <end position="24"/>
    </location>
</feature>
<keyword evidence="4" id="KW-0539">Nucleus</keyword>
<name>A0A8J4PSQ7_9MYCE</name>
<evidence type="ECO:0000256" key="6">
    <source>
        <dbReference type="SAM" id="MobiDB-lite"/>
    </source>
</evidence>
<dbReference type="GO" id="GO:0000472">
    <property type="term" value="P:endonucleolytic cleavage to generate mature 5'-end of SSU-rRNA from (SSU-rRNA, 5.8S rRNA, LSU-rRNA)"/>
    <property type="evidence" value="ECO:0007669"/>
    <property type="project" value="TreeGrafter"/>
</dbReference>
<comment type="subcellular location">
    <subcellularLocation>
        <location evidence="1">Nucleus</location>
        <location evidence="1">Nucleolus</location>
    </subcellularLocation>
</comment>
<dbReference type="EMBL" id="AJWJ01000179">
    <property type="protein sequence ID" value="KAF2073848.1"/>
    <property type="molecule type" value="Genomic_DNA"/>
</dbReference>
<evidence type="ECO:0000256" key="5">
    <source>
        <dbReference type="PROSITE-ProRule" id="PRU00221"/>
    </source>
</evidence>
<dbReference type="InterPro" id="IPR001680">
    <property type="entry name" value="WD40_rpt"/>
</dbReference>
<dbReference type="FunFam" id="2.130.10.10:FF:000230">
    <property type="entry name" value="Transducin beta-like protein 3"/>
    <property type="match status" value="1"/>
</dbReference>
<dbReference type="SUPFAM" id="SSF50978">
    <property type="entry name" value="WD40 repeat-like"/>
    <property type="match status" value="2"/>
</dbReference>
<protein>
    <recommendedName>
        <fullName evidence="7">U3 small nucleolar RNA-associated protein 13 C-terminal domain-containing protein</fullName>
    </recommendedName>
</protein>
<keyword evidence="2 5" id="KW-0853">WD repeat</keyword>
<reference evidence="8" key="1">
    <citation type="submission" date="2020-01" db="EMBL/GenBank/DDBJ databases">
        <title>Development of genomics and gene disruption for Polysphondylium violaceum indicates a role for the polyketide synthase stlB in stalk morphogenesis.</title>
        <authorList>
            <person name="Narita B."/>
            <person name="Kawabe Y."/>
            <person name="Kin K."/>
            <person name="Saito T."/>
            <person name="Gibbs R."/>
            <person name="Kuspa A."/>
            <person name="Muzny D."/>
            <person name="Queller D."/>
            <person name="Richards S."/>
            <person name="Strassman J."/>
            <person name="Sucgang R."/>
            <person name="Worley K."/>
            <person name="Schaap P."/>
        </authorList>
    </citation>
    <scope>NUCLEOTIDE SEQUENCE</scope>
    <source>
        <strain evidence="8">QSvi11</strain>
    </source>
</reference>
<dbReference type="AlphaFoldDB" id="A0A8J4PSQ7"/>
<feature type="repeat" description="WD" evidence="5">
    <location>
        <begin position="179"/>
        <end position="213"/>
    </location>
</feature>
<dbReference type="PRINTS" id="PR00320">
    <property type="entry name" value="GPROTEINBRPT"/>
</dbReference>
<dbReference type="GO" id="GO:0000480">
    <property type="term" value="P:endonucleolytic cleavage in 5'-ETS of tricistronic rRNA transcript (SSU-rRNA, 5.8S rRNA, LSU-rRNA)"/>
    <property type="evidence" value="ECO:0007669"/>
    <property type="project" value="TreeGrafter"/>
</dbReference>
<dbReference type="FunFam" id="2.130.10.10:FF:001665">
    <property type="entry name" value="U3 small nucleolar RNA-associated protein 13"/>
    <property type="match status" value="1"/>
</dbReference>
<dbReference type="InterPro" id="IPR013934">
    <property type="entry name" value="Utp13_C"/>
</dbReference>
<dbReference type="InterPro" id="IPR036322">
    <property type="entry name" value="WD40_repeat_dom_sf"/>
</dbReference>
<dbReference type="InterPro" id="IPR015943">
    <property type="entry name" value="WD40/YVTN_repeat-like_dom_sf"/>
</dbReference>
<dbReference type="InterPro" id="IPR020472">
    <property type="entry name" value="WD40_PAC1"/>
</dbReference>
<feature type="region of interest" description="Disordered" evidence="6">
    <location>
        <begin position="12"/>
        <end position="37"/>
    </location>
</feature>
<feature type="repeat" description="WD" evidence="5">
    <location>
        <begin position="520"/>
        <end position="561"/>
    </location>
</feature>